<dbReference type="Gene3D" id="3.40.50.300">
    <property type="entry name" value="P-loop containing nucleotide triphosphate hydrolases"/>
    <property type="match status" value="1"/>
</dbReference>
<keyword evidence="6 8" id="KW-1133">Transmembrane helix</keyword>
<dbReference type="InterPro" id="IPR003593">
    <property type="entry name" value="AAA+_ATPase"/>
</dbReference>
<dbReference type="SUPFAM" id="SSF90123">
    <property type="entry name" value="ABC transporter transmembrane region"/>
    <property type="match status" value="1"/>
</dbReference>
<dbReference type="Pfam" id="PF00664">
    <property type="entry name" value="ABC_membrane"/>
    <property type="match status" value="1"/>
</dbReference>
<evidence type="ECO:0000256" key="5">
    <source>
        <dbReference type="ARBA" id="ARBA00022840"/>
    </source>
</evidence>
<dbReference type="PROSITE" id="PS50893">
    <property type="entry name" value="ABC_TRANSPORTER_2"/>
    <property type="match status" value="1"/>
</dbReference>
<feature type="domain" description="ABC transmembrane type-1" evidence="10">
    <location>
        <begin position="52"/>
        <end position="331"/>
    </location>
</feature>
<comment type="subcellular location">
    <subcellularLocation>
        <location evidence="1">Cell membrane</location>
        <topology evidence="1">Multi-pass membrane protein</topology>
    </subcellularLocation>
</comment>
<reference evidence="11" key="1">
    <citation type="submission" date="2023-02" db="EMBL/GenBank/DDBJ databases">
        <title>Description of Herbaspirillum huttiense subsp. nephrolepsisexaltata and Herbaspirillum huttiense subsp. lycopersicon.</title>
        <authorList>
            <person name="Poudel M."/>
            <person name="Sharma A."/>
            <person name="Goss E."/>
            <person name="Tapia J.H."/>
            <person name="Harmon C.M."/>
            <person name="Jones J.B."/>
        </authorList>
    </citation>
    <scope>NUCLEOTIDE SEQUENCE</scope>
    <source>
        <strain evidence="11">NC40101</strain>
    </source>
</reference>
<feature type="transmembrane region" description="Helical" evidence="8">
    <location>
        <begin position="91"/>
        <end position="112"/>
    </location>
</feature>
<gene>
    <name evidence="11" type="ORF">RJN63_25010</name>
</gene>
<accession>A0AAE4GD42</accession>
<feature type="domain" description="ABC transporter" evidence="9">
    <location>
        <begin position="369"/>
        <end position="583"/>
    </location>
</feature>
<sequence>MILNSLNFTSCQRKKSKIRADETLSISSGNGKDKMFIVPPIVTYLLRRNFCIFLLAIIFGIASGALSIVLIQQINKSLSHADSAIISLVRIVRFSFWLLMSLTTAFISQYFLNRLGRNVLLHLRMHIANSLVHLPLPEMERLGSARISTAMVQDAQTICSAIQSFPNIVINSTVLVAALFYLASLSLKILCVFIIFFCFGIYVHRQITLRSATFLKNVSSFNEGLHKDIQTLTDGMKELKLNRFRRRDFLLNDLAIRVRTSADNNLQALTLFSVASQWGQLVLFSTIGITIFMGRSLISVDASAISAAALTIIYLINPISILLYSSSAFERMRIALTRIASFQSCIEKSTSDMLSEEDAGPDRYPLQCVELSSIHYQYERLGQSGFELGPIDLVIRPGEITFIVGGNGGGKSTLLKILTGLYSPSCGTLTWNGRKIETSRQLEDYRQLFSAIFCDAYLFERVIPSGCAQEDPAMIDVHLAKLQLKGKVSVENGYFTTTDVSQGERKRLALIAACLENRPIFVFDEWAADQDPKFKDIFYYEILSSLKEQGKAVVAITHDEKYFGVADHLVKIEDGRISSCKFS</sequence>
<evidence type="ECO:0000313" key="11">
    <source>
        <dbReference type="EMBL" id="MDT0340112.1"/>
    </source>
</evidence>
<evidence type="ECO:0000256" key="4">
    <source>
        <dbReference type="ARBA" id="ARBA00022741"/>
    </source>
</evidence>
<dbReference type="GO" id="GO:0005886">
    <property type="term" value="C:plasma membrane"/>
    <property type="evidence" value="ECO:0007669"/>
    <property type="project" value="UniProtKB-SubCell"/>
</dbReference>
<evidence type="ECO:0000256" key="7">
    <source>
        <dbReference type="ARBA" id="ARBA00023136"/>
    </source>
</evidence>
<keyword evidence="3 8" id="KW-0812">Transmembrane</keyword>
<dbReference type="AlphaFoldDB" id="A0AAE4GD42"/>
<dbReference type="GO" id="GO:1904680">
    <property type="term" value="F:peptide transmembrane transporter activity"/>
    <property type="evidence" value="ECO:0007669"/>
    <property type="project" value="InterPro"/>
</dbReference>
<feature type="transmembrane region" description="Helical" evidence="8">
    <location>
        <begin position="304"/>
        <end position="324"/>
    </location>
</feature>
<keyword evidence="4" id="KW-0547">Nucleotide-binding</keyword>
<keyword evidence="5" id="KW-0067">ATP-binding</keyword>
<protein>
    <submittedName>
        <fullName evidence="11">Cyclic peptide export ABC transporter</fullName>
    </submittedName>
</protein>
<dbReference type="InterPro" id="IPR027417">
    <property type="entry name" value="P-loop_NTPase"/>
</dbReference>
<organism evidence="11">
    <name type="scientific">Herbaspirillum huttiense subsp. nephrolepidis</name>
    <dbReference type="NCBI Taxonomy" id="3075126"/>
    <lineage>
        <taxon>Bacteria</taxon>
        <taxon>Pseudomonadati</taxon>
        <taxon>Pseudomonadota</taxon>
        <taxon>Betaproteobacteria</taxon>
        <taxon>Burkholderiales</taxon>
        <taxon>Oxalobacteraceae</taxon>
        <taxon>Herbaspirillum</taxon>
    </lineage>
</organism>
<dbReference type="PROSITE" id="PS50929">
    <property type="entry name" value="ABC_TM1F"/>
    <property type="match status" value="1"/>
</dbReference>
<dbReference type="SUPFAM" id="SSF52540">
    <property type="entry name" value="P-loop containing nucleoside triphosphate hydrolases"/>
    <property type="match status" value="1"/>
</dbReference>
<feature type="transmembrane region" description="Helical" evidence="8">
    <location>
        <begin position="52"/>
        <end position="71"/>
    </location>
</feature>
<dbReference type="InterPro" id="IPR003439">
    <property type="entry name" value="ABC_transporter-like_ATP-bd"/>
</dbReference>
<evidence type="ECO:0000259" key="10">
    <source>
        <dbReference type="PROSITE" id="PS50929"/>
    </source>
</evidence>
<comment type="caution">
    <text evidence="11">The sequence shown here is derived from an EMBL/GenBank/DDBJ whole genome shotgun (WGS) entry which is preliminary data.</text>
</comment>
<feature type="transmembrane region" description="Helical" evidence="8">
    <location>
        <begin position="281"/>
        <end position="298"/>
    </location>
</feature>
<dbReference type="SMART" id="SM00382">
    <property type="entry name" value="AAA"/>
    <property type="match status" value="1"/>
</dbReference>
<dbReference type="InterPro" id="IPR036640">
    <property type="entry name" value="ABC1_TM_sf"/>
</dbReference>
<evidence type="ECO:0000256" key="6">
    <source>
        <dbReference type="ARBA" id="ARBA00022989"/>
    </source>
</evidence>
<dbReference type="Pfam" id="PF00005">
    <property type="entry name" value="ABC_tran"/>
    <property type="match status" value="1"/>
</dbReference>
<feature type="transmembrane region" description="Helical" evidence="8">
    <location>
        <begin position="174"/>
        <end position="203"/>
    </location>
</feature>
<evidence type="ECO:0000256" key="1">
    <source>
        <dbReference type="ARBA" id="ARBA00004651"/>
    </source>
</evidence>
<dbReference type="NCBIfam" id="TIGR01194">
    <property type="entry name" value="cyc_pep_trnsptr"/>
    <property type="match status" value="1"/>
</dbReference>
<evidence type="ECO:0000256" key="3">
    <source>
        <dbReference type="ARBA" id="ARBA00022692"/>
    </source>
</evidence>
<dbReference type="InterPro" id="IPR039421">
    <property type="entry name" value="Type_1_exporter"/>
</dbReference>
<name>A0AAE4GD42_9BURK</name>
<keyword evidence="7 8" id="KW-0472">Membrane</keyword>
<dbReference type="GO" id="GO:0005524">
    <property type="term" value="F:ATP binding"/>
    <property type="evidence" value="ECO:0007669"/>
    <property type="project" value="UniProtKB-KW"/>
</dbReference>
<dbReference type="PANTHER" id="PTHR24221:SF654">
    <property type="entry name" value="ATP-BINDING CASSETTE SUB-FAMILY B MEMBER 6"/>
    <property type="match status" value="1"/>
</dbReference>
<dbReference type="GO" id="GO:0016887">
    <property type="term" value="F:ATP hydrolysis activity"/>
    <property type="evidence" value="ECO:0007669"/>
    <property type="project" value="InterPro"/>
</dbReference>
<dbReference type="PANTHER" id="PTHR24221">
    <property type="entry name" value="ATP-BINDING CASSETTE SUB-FAMILY B"/>
    <property type="match status" value="1"/>
</dbReference>
<dbReference type="Gene3D" id="1.20.1560.10">
    <property type="entry name" value="ABC transporter type 1, transmembrane domain"/>
    <property type="match status" value="1"/>
</dbReference>
<dbReference type="GO" id="GO:0015833">
    <property type="term" value="P:peptide transport"/>
    <property type="evidence" value="ECO:0007669"/>
    <property type="project" value="InterPro"/>
</dbReference>
<proteinExistence type="predicted"/>
<evidence type="ECO:0000259" key="9">
    <source>
        <dbReference type="PROSITE" id="PS50893"/>
    </source>
</evidence>
<evidence type="ECO:0000256" key="2">
    <source>
        <dbReference type="ARBA" id="ARBA00022475"/>
    </source>
</evidence>
<dbReference type="GO" id="GO:0140359">
    <property type="term" value="F:ABC-type transporter activity"/>
    <property type="evidence" value="ECO:0007669"/>
    <property type="project" value="InterPro"/>
</dbReference>
<evidence type="ECO:0000256" key="8">
    <source>
        <dbReference type="SAM" id="Phobius"/>
    </source>
</evidence>
<dbReference type="EMBL" id="JAVRAA010000018">
    <property type="protein sequence ID" value="MDT0340112.1"/>
    <property type="molecule type" value="Genomic_DNA"/>
</dbReference>
<dbReference type="InterPro" id="IPR011527">
    <property type="entry name" value="ABC1_TM_dom"/>
</dbReference>
<dbReference type="InterPro" id="IPR005898">
    <property type="entry name" value="Cyc_pep_transpt_SyrD/YojI"/>
</dbReference>
<dbReference type="GO" id="GO:0034040">
    <property type="term" value="F:ATPase-coupled lipid transmembrane transporter activity"/>
    <property type="evidence" value="ECO:0007669"/>
    <property type="project" value="TreeGrafter"/>
</dbReference>
<keyword evidence="2" id="KW-1003">Cell membrane</keyword>